<evidence type="ECO:0000259" key="7">
    <source>
        <dbReference type="Pfam" id="PF01052"/>
    </source>
</evidence>
<evidence type="ECO:0000256" key="1">
    <source>
        <dbReference type="ARBA" id="ARBA00004413"/>
    </source>
</evidence>
<reference evidence="8" key="1">
    <citation type="submission" date="2016-10" db="EMBL/GenBank/DDBJ databases">
        <title>Sequence of Gallionella enrichment culture.</title>
        <authorList>
            <person name="Poehlein A."/>
            <person name="Muehling M."/>
            <person name="Daniel R."/>
        </authorList>
    </citation>
    <scope>NUCLEOTIDE SEQUENCE</scope>
</reference>
<comment type="subcellular location">
    <subcellularLocation>
        <location evidence="1">Cell membrane</location>
        <topology evidence="1">Peripheral membrane protein</topology>
        <orientation evidence="1">Cytoplasmic side</orientation>
    </subcellularLocation>
</comment>
<dbReference type="Gene3D" id="2.30.330.10">
    <property type="entry name" value="SpoA-like"/>
    <property type="match status" value="1"/>
</dbReference>
<accession>A0A1J5U390</accession>
<dbReference type="EMBL" id="MLJW01000002">
    <property type="protein sequence ID" value="OIR18782.1"/>
    <property type="molecule type" value="Genomic_DNA"/>
</dbReference>
<dbReference type="AlphaFoldDB" id="A0A1J5U390"/>
<dbReference type="GO" id="GO:0006935">
    <property type="term" value="P:chemotaxis"/>
    <property type="evidence" value="ECO:0007669"/>
    <property type="project" value="UniProtKB-KW"/>
</dbReference>
<sequence>MPNPSEEKTLDIVLDVKVKVTVQLGSCNLPMREVLELAPGTVIQLSQQASDPVGLYVNDKLIAYGEVVVVEDSFGIKITELVGSKA</sequence>
<dbReference type="InterPro" id="IPR036429">
    <property type="entry name" value="SpoA-like_sf"/>
</dbReference>
<evidence type="ECO:0000313" key="8">
    <source>
        <dbReference type="EMBL" id="OIR18782.1"/>
    </source>
</evidence>
<keyword evidence="8" id="KW-0969">Cilium</keyword>
<dbReference type="PRINTS" id="PR00956">
    <property type="entry name" value="FLGMOTORFLIN"/>
</dbReference>
<dbReference type="GO" id="GO:0071973">
    <property type="term" value="P:bacterial-type flagellum-dependent cell motility"/>
    <property type="evidence" value="ECO:0007669"/>
    <property type="project" value="InterPro"/>
</dbReference>
<keyword evidence="5" id="KW-0283">Flagellar rotation</keyword>
<keyword evidence="8" id="KW-0966">Cell projection</keyword>
<dbReference type="SUPFAM" id="SSF101801">
    <property type="entry name" value="Surface presentation of antigens (SPOA)"/>
    <property type="match status" value="1"/>
</dbReference>
<evidence type="ECO:0000256" key="6">
    <source>
        <dbReference type="ARBA" id="ARBA00023136"/>
    </source>
</evidence>
<dbReference type="PANTHER" id="PTHR43484:SF1">
    <property type="entry name" value="FLAGELLAR MOTOR SWITCH PROTEIN FLIN"/>
    <property type="match status" value="1"/>
</dbReference>
<protein>
    <submittedName>
        <fullName evidence="8">Flagellar motor switch protein FliN</fullName>
    </submittedName>
</protein>
<evidence type="ECO:0000256" key="2">
    <source>
        <dbReference type="ARBA" id="ARBA00009226"/>
    </source>
</evidence>
<keyword evidence="4" id="KW-0145">Chemotaxis</keyword>
<evidence type="ECO:0000256" key="3">
    <source>
        <dbReference type="ARBA" id="ARBA00022475"/>
    </source>
</evidence>
<gene>
    <name evidence="8" type="primary">fliN_1</name>
    <name evidence="8" type="ORF">GALL_11220</name>
</gene>
<proteinExistence type="inferred from homology"/>
<feature type="domain" description="Flagellar motor switch protein FliN-like C-terminal" evidence="7">
    <location>
        <begin position="13"/>
        <end position="82"/>
    </location>
</feature>
<dbReference type="GO" id="GO:0005886">
    <property type="term" value="C:plasma membrane"/>
    <property type="evidence" value="ECO:0007669"/>
    <property type="project" value="UniProtKB-SubCell"/>
</dbReference>
<keyword evidence="8" id="KW-0282">Flagellum</keyword>
<dbReference type="InterPro" id="IPR012826">
    <property type="entry name" value="FliN"/>
</dbReference>
<name>A0A1J5U390_9ZZZZ</name>
<dbReference type="PANTHER" id="PTHR43484">
    <property type="match status" value="1"/>
</dbReference>
<dbReference type="GO" id="GO:0003774">
    <property type="term" value="F:cytoskeletal motor activity"/>
    <property type="evidence" value="ECO:0007669"/>
    <property type="project" value="InterPro"/>
</dbReference>
<dbReference type="InterPro" id="IPR001543">
    <property type="entry name" value="FliN-like_C"/>
</dbReference>
<evidence type="ECO:0000256" key="5">
    <source>
        <dbReference type="ARBA" id="ARBA00022779"/>
    </source>
</evidence>
<keyword evidence="3" id="KW-1003">Cell membrane</keyword>
<dbReference type="InterPro" id="IPR001172">
    <property type="entry name" value="FliN_T3SS_HrcQb"/>
</dbReference>
<organism evidence="8">
    <name type="scientific">mine drainage metagenome</name>
    <dbReference type="NCBI Taxonomy" id="410659"/>
    <lineage>
        <taxon>unclassified sequences</taxon>
        <taxon>metagenomes</taxon>
        <taxon>ecological metagenomes</taxon>
    </lineage>
</organism>
<keyword evidence="6" id="KW-0472">Membrane</keyword>
<evidence type="ECO:0000256" key="4">
    <source>
        <dbReference type="ARBA" id="ARBA00022500"/>
    </source>
</evidence>
<dbReference type="GO" id="GO:0009425">
    <property type="term" value="C:bacterial-type flagellum basal body"/>
    <property type="evidence" value="ECO:0007669"/>
    <property type="project" value="InterPro"/>
</dbReference>
<comment type="similarity">
    <text evidence="2">Belongs to the FliN/MopA/SpaO family.</text>
</comment>
<comment type="caution">
    <text evidence="8">The sequence shown here is derived from an EMBL/GenBank/DDBJ whole genome shotgun (WGS) entry which is preliminary data.</text>
</comment>
<dbReference type="InterPro" id="IPR051469">
    <property type="entry name" value="FliN/MopA/SpaO"/>
</dbReference>
<dbReference type="Pfam" id="PF01052">
    <property type="entry name" value="FliMN_C"/>
    <property type="match status" value="1"/>
</dbReference>
<dbReference type="NCBIfam" id="TIGR02480">
    <property type="entry name" value="fliN"/>
    <property type="match status" value="1"/>
</dbReference>